<dbReference type="Proteomes" id="UP000255523">
    <property type="component" value="Unassembled WGS sequence"/>
</dbReference>
<dbReference type="PANTHER" id="PTHR11527">
    <property type="entry name" value="HEAT-SHOCK PROTEIN 20 FAMILY MEMBER"/>
    <property type="match status" value="1"/>
</dbReference>
<dbReference type="InterPro" id="IPR002068">
    <property type="entry name" value="A-crystallin/Hsp20_dom"/>
</dbReference>
<comment type="similarity">
    <text evidence="1 2">Belongs to the small heat shock protein (HSP20) family.</text>
</comment>
<dbReference type="CDD" id="cd06471">
    <property type="entry name" value="ACD_LpsHSP_like"/>
    <property type="match status" value="1"/>
</dbReference>
<feature type="domain" description="SHSP" evidence="3">
    <location>
        <begin position="23"/>
        <end position="138"/>
    </location>
</feature>
<proteinExistence type="inferred from homology"/>
<keyword evidence="5" id="KW-1185">Reference proteome</keyword>
<accession>A0A380LKM4</accession>
<gene>
    <name evidence="4" type="ORF">NCTC11087_01360</name>
</gene>
<evidence type="ECO:0000256" key="1">
    <source>
        <dbReference type="PROSITE-ProRule" id="PRU00285"/>
    </source>
</evidence>
<dbReference type="RefSeq" id="WP_022789496.1">
    <property type="nucleotide sequence ID" value="NZ_UHFX01000003.1"/>
</dbReference>
<dbReference type="Pfam" id="PF00011">
    <property type="entry name" value="HSP20"/>
    <property type="match status" value="1"/>
</dbReference>
<keyword evidence="4" id="KW-0346">Stress response</keyword>
<dbReference type="PROSITE" id="PS01031">
    <property type="entry name" value="SHSP"/>
    <property type="match status" value="1"/>
</dbReference>
<evidence type="ECO:0000256" key="2">
    <source>
        <dbReference type="RuleBase" id="RU003616"/>
    </source>
</evidence>
<name>A0A380LKM4_9FIRM</name>
<reference evidence="4 5" key="1">
    <citation type="submission" date="2018-06" db="EMBL/GenBank/DDBJ databases">
        <authorList>
            <consortium name="Pathogen Informatics"/>
            <person name="Doyle S."/>
        </authorList>
    </citation>
    <scope>NUCLEOTIDE SEQUENCE [LARGE SCALE GENOMIC DNA]</scope>
    <source>
        <strain evidence="4 5">NCTC11087</strain>
    </source>
</reference>
<dbReference type="Gene3D" id="2.60.40.790">
    <property type="match status" value="1"/>
</dbReference>
<dbReference type="EMBL" id="UHFX01000003">
    <property type="protein sequence ID" value="SUO04444.1"/>
    <property type="molecule type" value="Genomic_DNA"/>
</dbReference>
<protein>
    <submittedName>
        <fullName evidence="4">Molecular chaperone (Small heat shock protein)</fullName>
    </submittedName>
</protein>
<evidence type="ECO:0000313" key="5">
    <source>
        <dbReference type="Proteomes" id="UP000255523"/>
    </source>
</evidence>
<dbReference type="InterPro" id="IPR008978">
    <property type="entry name" value="HSP20-like_chaperone"/>
</dbReference>
<dbReference type="SUPFAM" id="SSF49764">
    <property type="entry name" value="HSP20-like chaperones"/>
    <property type="match status" value="1"/>
</dbReference>
<organism evidence="4 5">
    <name type="scientific">Faecalicoccus pleomorphus</name>
    <dbReference type="NCBI Taxonomy" id="1323"/>
    <lineage>
        <taxon>Bacteria</taxon>
        <taxon>Bacillati</taxon>
        <taxon>Bacillota</taxon>
        <taxon>Erysipelotrichia</taxon>
        <taxon>Erysipelotrichales</taxon>
        <taxon>Erysipelotrichaceae</taxon>
        <taxon>Faecalicoccus</taxon>
    </lineage>
</organism>
<evidence type="ECO:0000259" key="3">
    <source>
        <dbReference type="PROSITE" id="PS01031"/>
    </source>
</evidence>
<dbReference type="AlphaFoldDB" id="A0A380LKM4"/>
<dbReference type="OrthoDB" id="9811615at2"/>
<dbReference type="GeneID" id="77462319"/>
<sequence>MKFYPGYRAFDLFDDLFNDNYASKTPANLLKTDITEKNGYYELNMEVPGINKKDIQLELKDGYLKVTATRNSNNEEKDDQGRIVRQERFSGSCSRSFYVGDNVRQQDIKASFENGELKITVPTQAKKEEEETKYIPIL</sequence>
<evidence type="ECO:0000313" key="4">
    <source>
        <dbReference type="EMBL" id="SUO04444.1"/>
    </source>
</evidence>
<dbReference type="InterPro" id="IPR031107">
    <property type="entry name" value="Small_HSP"/>
</dbReference>